<protein>
    <submittedName>
        <fullName evidence="2">Uncharacterized protein</fullName>
    </submittedName>
</protein>
<feature type="region of interest" description="Disordered" evidence="1">
    <location>
        <begin position="1"/>
        <end position="99"/>
    </location>
</feature>
<evidence type="ECO:0000313" key="3">
    <source>
        <dbReference type="Proteomes" id="UP000554235"/>
    </source>
</evidence>
<keyword evidence="3" id="KW-1185">Reference proteome</keyword>
<accession>A0A8H4L5C5</accession>
<comment type="caution">
    <text evidence="2">The sequence shown here is derived from an EMBL/GenBank/DDBJ whole genome shotgun (WGS) entry which is preliminary data.</text>
</comment>
<sequence length="99" mass="10470">MVEAAAEDGSQDRSAVRGAWAKGNDQAKPQEAIELGPFSVASKGNGQGRPAAGTPRGRRARQAPWHALSVYKSGGRKTCKRIPRRPGGFTGSIRSVLVE</sequence>
<dbReference type="EMBL" id="JAADYS010001713">
    <property type="protein sequence ID" value="KAF4461473.1"/>
    <property type="molecule type" value="Genomic_DNA"/>
</dbReference>
<evidence type="ECO:0000256" key="1">
    <source>
        <dbReference type="SAM" id="MobiDB-lite"/>
    </source>
</evidence>
<organism evidence="2 3">
    <name type="scientific">Fusarium albosuccineum</name>
    <dbReference type="NCBI Taxonomy" id="1237068"/>
    <lineage>
        <taxon>Eukaryota</taxon>
        <taxon>Fungi</taxon>
        <taxon>Dikarya</taxon>
        <taxon>Ascomycota</taxon>
        <taxon>Pezizomycotina</taxon>
        <taxon>Sordariomycetes</taxon>
        <taxon>Hypocreomycetidae</taxon>
        <taxon>Hypocreales</taxon>
        <taxon>Nectriaceae</taxon>
        <taxon>Fusarium</taxon>
        <taxon>Fusarium decemcellulare species complex</taxon>
    </lineage>
</organism>
<gene>
    <name evidence="2" type="ORF">FALBO_11724</name>
</gene>
<evidence type="ECO:0000313" key="2">
    <source>
        <dbReference type="EMBL" id="KAF4461473.1"/>
    </source>
</evidence>
<dbReference type="AlphaFoldDB" id="A0A8H4L5C5"/>
<dbReference type="Proteomes" id="UP000554235">
    <property type="component" value="Unassembled WGS sequence"/>
</dbReference>
<name>A0A8H4L5C5_9HYPO</name>
<proteinExistence type="predicted"/>
<feature type="compositionally biased region" description="Basic residues" evidence="1">
    <location>
        <begin position="74"/>
        <end position="84"/>
    </location>
</feature>
<reference evidence="2 3" key="1">
    <citation type="submission" date="2020-01" db="EMBL/GenBank/DDBJ databases">
        <title>Identification and distribution of gene clusters putatively required for synthesis of sphingolipid metabolism inhibitors in phylogenetically diverse species of the filamentous fungus Fusarium.</title>
        <authorList>
            <person name="Kim H.-S."/>
            <person name="Busman M."/>
            <person name="Brown D.W."/>
            <person name="Divon H."/>
            <person name="Uhlig S."/>
            <person name="Proctor R.H."/>
        </authorList>
    </citation>
    <scope>NUCLEOTIDE SEQUENCE [LARGE SCALE GENOMIC DNA]</scope>
    <source>
        <strain evidence="2 3">NRRL 20459</strain>
    </source>
</reference>